<accession>A0AA52HA58</accession>
<evidence type="ECO:0000313" key="2">
    <source>
        <dbReference type="EMBL" id="WND02390.1"/>
    </source>
</evidence>
<feature type="transmembrane region" description="Helical" evidence="1">
    <location>
        <begin position="73"/>
        <end position="92"/>
    </location>
</feature>
<protein>
    <submittedName>
        <fullName evidence="2">Uncharacterized protein</fullName>
    </submittedName>
</protein>
<feature type="transmembrane region" description="Helical" evidence="1">
    <location>
        <begin position="225"/>
        <end position="250"/>
    </location>
</feature>
<keyword evidence="1" id="KW-0812">Transmembrane</keyword>
<dbReference type="EMBL" id="CP123872">
    <property type="protein sequence ID" value="WND02390.1"/>
    <property type="molecule type" value="Genomic_DNA"/>
</dbReference>
<keyword evidence="3" id="KW-1185">Reference proteome</keyword>
<dbReference type="AlphaFoldDB" id="A0AA52HA58"/>
<evidence type="ECO:0000313" key="3">
    <source>
        <dbReference type="Proteomes" id="UP001268683"/>
    </source>
</evidence>
<proteinExistence type="predicted"/>
<dbReference type="RefSeq" id="WP_310798226.1">
    <property type="nucleotide sequence ID" value="NZ_CP123872.1"/>
</dbReference>
<keyword evidence="1" id="KW-1133">Transmembrane helix</keyword>
<dbReference type="Proteomes" id="UP001268683">
    <property type="component" value="Chromosome"/>
</dbReference>
<gene>
    <name evidence="2" type="ORF">QGN29_12600</name>
</gene>
<feature type="transmembrane region" description="Helical" evidence="1">
    <location>
        <begin position="262"/>
        <end position="279"/>
    </location>
</feature>
<feature type="transmembrane region" description="Helical" evidence="1">
    <location>
        <begin position="186"/>
        <end position="205"/>
    </location>
</feature>
<name>A0AA52HA58_9PROT</name>
<feature type="transmembrane region" description="Helical" evidence="1">
    <location>
        <begin position="156"/>
        <end position="174"/>
    </location>
</feature>
<reference evidence="2" key="1">
    <citation type="submission" date="2023-04" db="EMBL/GenBank/DDBJ databases">
        <title>Complete genome sequence of Temperatibacter marinus.</title>
        <authorList>
            <person name="Rong J.-C."/>
            <person name="Yi M.-L."/>
            <person name="Zhao Q."/>
        </authorList>
    </citation>
    <scope>NUCLEOTIDE SEQUENCE</scope>
    <source>
        <strain evidence="2">NBRC 110045</strain>
    </source>
</reference>
<dbReference type="KEGG" id="tmk:QGN29_12600"/>
<sequence>MNSFIDPTVTLVIFYTIFISQIFVLSLYFPYAISQRITNIVSNYPPDEYPKLYPNYSNKFVGRTLFRMKIFKTINALIAALGFTLLGLMLGSGYTPAQKGGDEIFVMFYFILQTLPIAYIQISEAMMMKAMRNNFDERIRRADLSVRRLSDYISPLYVVIAAFAFVICMTYFILDKGPINQWEIEVFITVGTLSIINLVYGYNIYRTIYGKKVDPYKATKDQEKLIKTVVQVTVISSIMISVFIFCTQFADRNDLEVLDPPLVSFYLQLCAILGMGLAFKNQQLQDIDFSVYKEELDDA</sequence>
<feature type="transmembrane region" description="Helical" evidence="1">
    <location>
        <begin position="12"/>
        <end position="33"/>
    </location>
</feature>
<feature type="transmembrane region" description="Helical" evidence="1">
    <location>
        <begin position="104"/>
        <end position="122"/>
    </location>
</feature>
<keyword evidence="1" id="KW-0472">Membrane</keyword>
<organism evidence="2 3">
    <name type="scientific">Temperatibacter marinus</name>
    <dbReference type="NCBI Taxonomy" id="1456591"/>
    <lineage>
        <taxon>Bacteria</taxon>
        <taxon>Pseudomonadati</taxon>
        <taxon>Pseudomonadota</taxon>
        <taxon>Alphaproteobacteria</taxon>
        <taxon>Kordiimonadales</taxon>
        <taxon>Temperatibacteraceae</taxon>
        <taxon>Temperatibacter</taxon>
    </lineage>
</organism>
<evidence type="ECO:0000256" key="1">
    <source>
        <dbReference type="SAM" id="Phobius"/>
    </source>
</evidence>